<dbReference type="PANTHER" id="PTHR45625">
    <property type="entry name" value="PEPTIDYL-PROLYL CIS-TRANS ISOMERASE-RELATED"/>
    <property type="match status" value="1"/>
</dbReference>
<dbReference type="GO" id="GO:0003755">
    <property type="term" value="F:peptidyl-prolyl cis-trans isomerase activity"/>
    <property type="evidence" value="ECO:0007669"/>
    <property type="project" value="UniProtKB-EC"/>
</dbReference>
<keyword evidence="4" id="KW-0732">Signal</keyword>
<evidence type="ECO:0000256" key="4">
    <source>
        <dbReference type="RuleBase" id="RU363019"/>
    </source>
</evidence>
<keyword evidence="3 4" id="KW-0413">Isomerase</keyword>
<proteinExistence type="inferred from homology"/>
<evidence type="ECO:0000256" key="2">
    <source>
        <dbReference type="ARBA" id="ARBA00023110"/>
    </source>
</evidence>
<keyword evidence="2 4" id="KW-0697">Rotamase</keyword>
<dbReference type="Pfam" id="PF00160">
    <property type="entry name" value="Pro_isomerase"/>
    <property type="match status" value="1"/>
</dbReference>
<dbReference type="EMBL" id="JAUSUR010000003">
    <property type="protein sequence ID" value="MDQ0361101.1"/>
    <property type="molecule type" value="Genomic_DNA"/>
</dbReference>
<dbReference type="EC" id="5.2.1.8" evidence="4"/>
<evidence type="ECO:0000256" key="5">
    <source>
        <dbReference type="SAM" id="MobiDB-lite"/>
    </source>
</evidence>
<name>A0ABU0E2Z9_9FIRM</name>
<comment type="similarity">
    <text evidence="4">Belongs to the cyclophilin-type PPIase family.</text>
</comment>
<dbReference type="PANTHER" id="PTHR45625:SF4">
    <property type="entry name" value="PEPTIDYLPROLYL ISOMERASE DOMAIN AND WD REPEAT-CONTAINING PROTEIN 1"/>
    <property type="match status" value="1"/>
</dbReference>
<comment type="function">
    <text evidence="1 4">PPIases accelerate the folding of proteins. It catalyzes the cis-trans isomerization of proline imidic peptide bonds in oligopeptides.</text>
</comment>
<feature type="compositionally biased region" description="Acidic residues" evidence="5">
    <location>
        <begin position="22"/>
        <end position="32"/>
    </location>
</feature>
<evidence type="ECO:0000313" key="8">
    <source>
        <dbReference type="Proteomes" id="UP001230220"/>
    </source>
</evidence>
<dbReference type="Proteomes" id="UP001230220">
    <property type="component" value="Unassembled WGS sequence"/>
</dbReference>
<dbReference type="PROSITE" id="PS00170">
    <property type="entry name" value="CSA_PPIASE_1"/>
    <property type="match status" value="1"/>
</dbReference>
<sequence length="245" mass="26716">MKKFWIGFLCLGILLSGCGSSSDEDTKEDDTADTTKKEEKKEEEKKELTELKQFPESFADDTQVAVFHTSKGDITVALFPEEAPKAVENFVTHAQEGYYDGVIFHRVIADFMIQGGDPEGTGMGGESIWGEGFEIEASDELYNFNGALAMANTGQANSNGSQFFIVQASTLSSSLDNSLPQLVKEKYQEVGGANWLDGDYSVFGQVISGMDIVNAIAAVETDENDKPVEDIIIQSITITTYGEIK</sequence>
<feature type="signal peptide" evidence="4">
    <location>
        <begin position="1"/>
        <end position="21"/>
    </location>
</feature>
<feature type="compositionally biased region" description="Basic and acidic residues" evidence="5">
    <location>
        <begin position="33"/>
        <end position="49"/>
    </location>
</feature>
<dbReference type="PRINTS" id="PR00153">
    <property type="entry name" value="CSAPPISMRASE"/>
</dbReference>
<dbReference type="PROSITE" id="PS51257">
    <property type="entry name" value="PROKAR_LIPOPROTEIN"/>
    <property type="match status" value="1"/>
</dbReference>
<accession>A0ABU0E2Z9</accession>
<reference evidence="7 8" key="1">
    <citation type="submission" date="2023-07" db="EMBL/GenBank/DDBJ databases">
        <title>Genomic Encyclopedia of Type Strains, Phase IV (KMG-IV): sequencing the most valuable type-strain genomes for metagenomic binning, comparative biology and taxonomic classification.</title>
        <authorList>
            <person name="Goeker M."/>
        </authorList>
    </citation>
    <scope>NUCLEOTIDE SEQUENCE [LARGE SCALE GENOMIC DNA]</scope>
    <source>
        <strain evidence="7 8">DSM 16784</strain>
    </source>
</reference>
<dbReference type="RefSeq" id="WP_307407546.1">
    <property type="nucleotide sequence ID" value="NZ_JAUSUR010000003.1"/>
</dbReference>
<evidence type="ECO:0000259" key="6">
    <source>
        <dbReference type="PROSITE" id="PS50072"/>
    </source>
</evidence>
<dbReference type="InterPro" id="IPR002130">
    <property type="entry name" value="Cyclophilin-type_PPIase_dom"/>
</dbReference>
<dbReference type="SUPFAM" id="SSF50891">
    <property type="entry name" value="Cyclophilin-like"/>
    <property type="match status" value="1"/>
</dbReference>
<dbReference type="InterPro" id="IPR029000">
    <property type="entry name" value="Cyclophilin-like_dom_sf"/>
</dbReference>
<dbReference type="PROSITE" id="PS50072">
    <property type="entry name" value="CSA_PPIASE_2"/>
    <property type="match status" value="1"/>
</dbReference>
<feature type="region of interest" description="Disordered" evidence="5">
    <location>
        <begin position="19"/>
        <end position="49"/>
    </location>
</feature>
<organism evidence="7 8">
    <name type="scientific">Breznakia pachnodae</name>
    <dbReference type="NCBI Taxonomy" id="265178"/>
    <lineage>
        <taxon>Bacteria</taxon>
        <taxon>Bacillati</taxon>
        <taxon>Bacillota</taxon>
        <taxon>Erysipelotrichia</taxon>
        <taxon>Erysipelotrichales</taxon>
        <taxon>Erysipelotrichaceae</taxon>
        <taxon>Breznakia</taxon>
    </lineage>
</organism>
<keyword evidence="8" id="KW-1185">Reference proteome</keyword>
<comment type="catalytic activity">
    <reaction evidence="4">
        <text>[protein]-peptidylproline (omega=180) = [protein]-peptidylproline (omega=0)</text>
        <dbReference type="Rhea" id="RHEA:16237"/>
        <dbReference type="Rhea" id="RHEA-COMP:10747"/>
        <dbReference type="Rhea" id="RHEA-COMP:10748"/>
        <dbReference type="ChEBI" id="CHEBI:83833"/>
        <dbReference type="ChEBI" id="CHEBI:83834"/>
        <dbReference type="EC" id="5.2.1.8"/>
    </reaction>
</comment>
<evidence type="ECO:0000256" key="1">
    <source>
        <dbReference type="ARBA" id="ARBA00002388"/>
    </source>
</evidence>
<dbReference type="Gene3D" id="2.40.100.10">
    <property type="entry name" value="Cyclophilin-like"/>
    <property type="match status" value="1"/>
</dbReference>
<evidence type="ECO:0000256" key="3">
    <source>
        <dbReference type="ARBA" id="ARBA00023235"/>
    </source>
</evidence>
<dbReference type="InterPro" id="IPR020892">
    <property type="entry name" value="Cyclophilin-type_PPIase_CS"/>
</dbReference>
<feature type="domain" description="PPIase cyclophilin-type" evidence="6">
    <location>
        <begin position="61"/>
        <end position="238"/>
    </location>
</feature>
<comment type="caution">
    <text evidence="7">The sequence shown here is derived from an EMBL/GenBank/DDBJ whole genome shotgun (WGS) entry which is preliminary data.</text>
</comment>
<gene>
    <name evidence="7" type="ORF">J2S15_001848</name>
</gene>
<evidence type="ECO:0000313" key="7">
    <source>
        <dbReference type="EMBL" id="MDQ0361101.1"/>
    </source>
</evidence>
<protein>
    <recommendedName>
        <fullName evidence="4">Peptidyl-prolyl cis-trans isomerase</fullName>
        <shortName evidence="4">PPIase</shortName>
        <ecNumber evidence="4">5.2.1.8</ecNumber>
    </recommendedName>
</protein>
<feature type="chain" id="PRO_5044962887" description="Peptidyl-prolyl cis-trans isomerase" evidence="4">
    <location>
        <begin position="22"/>
        <end position="245"/>
    </location>
</feature>
<dbReference type="InterPro" id="IPR044666">
    <property type="entry name" value="Cyclophilin_A-like"/>
</dbReference>